<dbReference type="AlphaFoldDB" id="A0A0F7PE70"/>
<sequence>MVTVSPLMLTFPESVIPISSNTVSSADCRISTFPDPVTTDSLNVASRFVPVFTPVASSVGTVLTRTGTAPSAVSVIVWLAMRLPPASAVVPCAYATSGVAPVSNVPSSVTLNTSVASPSSSVTNDSPS</sequence>
<proteinExistence type="predicted"/>
<name>A0A0F7PE70_9EURY</name>
<reference evidence="1 2" key="1">
    <citation type="journal article" date="2015" name="ISME J.">
        <title>Elemental sulfur and acetate can support life of a novel strictly anaerobic haloarchaeon.</title>
        <authorList>
            <person name="Sorokin D.Y."/>
            <person name="Kublanov I.V."/>
            <person name="Gavrilov S.N."/>
            <person name="Rojo D."/>
            <person name="Roman P."/>
            <person name="Golyshin P.N."/>
            <person name="Slepak V.Z."/>
            <person name="Smedile F."/>
            <person name="Ferrer M."/>
            <person name="Messina E."/>
            <person name="La Cono V."/>
            <person name="Yakimov M.M."/>
        </authorList>
    </citation>
    <scope>NUCLEOTIDE SEQUENCE [LARGE SCALE GENOMIC DNA]</scope>
    <source>
        <strain evidence="1 2">HSR2</strain>
    </source>
</reference>
<keyword evidence="2" id="KW-1185">Reference proteome</keyword>
<evidence type="ECO:0000313" key="2">
    <source>
        <dbReference type="Proteomes" id="UP000069906"/>
    </source>
</evidence>
<dbReference type="EMBL" id="CP008874">
    <property type="protein sequence ID" value="AKH97633.1"/>
    <property type="molecule type" value="Genomic_DNA"/>
</dbReference>
<evidence type="ECO:0000313" key="1">
    <source>
        <dbReference type="EMBL" id="AKH97633.1"/>
    </source>
</evidence>
<dbReference type="KEGG" id="hsu:HLASF_1145"/>
<accession>A0A0F7PE70</accession>
<protein>
    <submittedName>
        <fullName evidence="1">Uncharacterized protein</fullName>
    </submittedName>
</protein>
<dbReference type="HOGENOM" id="CLU_1954583_0_0_2"/>
<organism evidence="1 2">
    <name type="scientific">Halanaeroarchaeum sulfurireducens</name>
    <dbReference type="NCBI Taxonomy" id="1604004"/>
    <lineage>
        <taxon>Archaea</taxon>
        <taxon>Methanobacteriati</taxon>
        <taxon>Methanobacteriota</taxon>
        <taxon>Stenosarchaea group</taxon>
        <taxon>Halobacteria</taxon>
        <taxon>Halobacteriales</taxon>
        <taxon>Halobacteriaceae</taxon>
        <taxon>Halanaeroarchaeum</taxon>
    </lineage>
</organism>
<dbReference type="Proteomes" id="UP000069906">
    <property type="component" value="Chromosome"/>
</dbReference>
<gene>
    <name evidence="1" type="ORF">HLASF_1145</name>
</gene>